<protein>
    <recommendedName>
        <fullName evidence="1">HAT C-terminal dimerisation domain-containing protein</fullName>
    </recommendedName>
</protein>
<organism evidence="2 3">
    <name type="scientific">Amphimedon queenslandica</name>
    <name type="common">Sponge</name>
    <dbReference type="NCBI Taxonomy" id="400682"/>
    <lineage>
        <taxon>Eukaryota</taxon>
        <taxon>Metazoa</taxon>
        <taxon>Porifera</taxon>
        <taxon>Demospongiae</taxon>
        <taxon>Heteroscleromorpha</taxon>
        <taxon>Haplosclerida</taxon>
        <taxon>Niphatidae</taxon>
        <taxon>Amphimedon</taxon>
    </lineage>
</organism>
<accession>A0AAN0ISG6</accession>
<dbReference type="InterPro" id="IPR008906">
    <property type="entry name" value="HATC_C_dom"/>
</dbReference>
<dbReference type="Pfam" id="PF05699">
    <property type="entry name" value="Dimer_Tnp_hAT"/>
    <property type="match status" value="1"/>
</dbReference>
<dbReference type="SUPFAM" id="SSF53098">
    <property type="entry name" value="Ribonuclease H-like"/>
    <property type="match status" value="1"/>
</dbReference>
<dbReference type="GO" id="GO:0046983">
    <property type="term" value="F:protein dimerization activity"/>
    <property type="evidence" value="ECO:0007669"/>
    <property type="project" value="InterPro"/>
</dbReference>
<evidence type="ECO:0000259" key="1">
    <source>
        <dbReference type="Pfam" id="PF05699"/>
    </source>
</evidence>
<reference evidence="3" key="1">
    <citation type="journal article" date="2010" name="Nature">
        <title>The Amphimedon queenslandica genome and the evolution of animal complexity.</title>
        <authorList>
            <person name="Srivastava M."/>
            <person name="Simakov O."/>
            <person name="Chapman J."/>
            <person name="Fahey B."/>
            <person name="Gauthier M.E."/>
            <person name="Mitros T."/>
            <person name="Richards G.S."/>
            <person name="Conaco C."/>
            <person name="Dacre M."/>
            <person name="Hellsten U."/>
            <person name="Larroux C."/>
            <person name="Putnam N.H."/>
            <person name="Stanke M."/>
            <person name="Adamska M."/>
            <person name="Darling A."/>
            <person name="Degnan S.M."/>
            <person name="Oakley T.H."/>
            <person name="Plachetzki D.C."/>
            <person name="Zhai Y."/>
            <person name="Adamski M."/>
            <person name="Calcino A."/>
            <person name="Cummins S.F."/>
            <person name="Goodstein D.M."/>
            <person name="Harris C."/>
            <person name="Jackson D.J."/>
            <person name="Leys S.P."/>
            <person name="Shu S."/>
            <person name="Woodcroft B.J."/>
            <person name="Vervoort M."/>
            <person name="Kosik K.S."/>
            <person name="Manning G."/>
            <person name="Degnan B.M."/>
            <person name="Rokhsar D.S."/>
        </authorList>
    </citation>
    <scope>NUCLEOTIDE SEQUENCE [LARGE SCALE GENOMIC DNA]</scope>
</reference>
<evidence type="ECO:0000313" key="3">
    <source>
        <dbReference type="Proteomes" id="UP000007879"/>
    </source>
</evidence>
<proteinExistence type="predicted"/>
<evidence type="ECO:0000313" key="2">
    <source>
        <dbReference type="EnsemblMetazoa" id="XP_011409005.1"/>
    </source>
</evidence>
<dbReference type="KEGG" id="aqu:105315926"/>
<dbReference type="Proteomes" id="UP000007879">
    <property type="component" value="Unassembled WGS sequence"/>
</dbReference>
<dbReference type="AlphaFoldDB" id="A0AAN0ISG6"/>
<dbReference type="PANTHER" id="PTHR46169">
    <property type="entry name" value="DNA REPLICATION-RELATED ELEMENT FACTOR, ISOFORM A"/>
    <property type="match status" value="1"/>
</dbReference>
<dbReference type="PANTHER" id="PTHR46169:SF29">
    <property type="entry name" value="DNA REPLICATION-RELATED ELEMENT FACTOR, ISOFORM A"/>
    <property type="match status" value="1"/>
</dbReference>
<dbReference type="InterPro" id="IPR012337">
    <property type="entry name" value="RNaseH-like_sf"/>
</dbReference>
<keyword evidence="3" id="KW-1185">Reference proteome</keyword>
<dbReference type="GO" id="GO:0005634">
    <property type="term" value="C:nucleus"/>
    <property type="evidence" value="ECO:0007669"/>
    <property type="project" value="TreeGrafter"/>
</dbReference>
<dbReference type="RefSeq" id="XP_011409005.1">
    <property type="nucleotide sequence ID" value="XM_011410703.1"/>
</dbReference>
<dbReference type="GO" id="GO:0006357">
    <property type="term" value="P:regulation of transcription by RNA polymerase II"/>
    <property type="evidence" value="ECO:0007669"/>
    <property type="project" value="TreeGrafter"/>
</dbReference>
<dbReference type="EnsemblMetazoa" id="XM_011410703.1">
    <property type="protein sequence ID" value="XP_011409005.1"/>
    <property type="gene ID" value="LOC105315926"/>
</dbReference>
<sequence length="271" mass="30236">MRWPVTAVLSDDSVSKRSDRYLDLTTEQWTLAEELIKILQPFDVATTLLCAEKTATISYTLPILYGLLQHLTPAQEDNATIAAFKTTVKKEIEERWGLNNLDASSCLLLSSILDLRFKPLKFLTNGLLEAVKTELCNRMENIPESLIESVSGIEQCPPEKRCKSAFDILLGDEEDSSTGLENDTILGEVTKYLEEKPIPRSDCILNWWKINSPTYPLLAIIARGLLGIPSTSATSERIFSIAGLTVTKLRSALKPSNVDALIFLNKNYELL</sequence>
<name>A0AAN0ISG6_AMPQE</name>
<dbReference type="InterPro" id="IPR052717">
    <property type="entry name" value="Vacuolar_transposase_reg"/>
</dbReference>
<dbReference type="GeneID" id="105315926"/>
<reference evidence="2" key="2">
    <citation type="submission" date="2024-06" db="UniProtKB">
        <authorList>
            <consortium name="EnsemblMetazoa"/>
        </authorList>
    </citation>
    <scope>IDENTIFICATION</scope>
</reference>
<feature type="domain" description="HAT C-terminal dimerisation" evidence="1">
    <location>
        <begin position="188"/>
        <end position="267"/>
    </location>
</feature>